<comment type="similarity">
    <text evidence="1">Belongs to the PITHD1 family.</text>
</comment>
<evidence type="ECO:0000259" key="2">
    <source>
        <dbReference type="PROSITE" id="PS51532"/>
    </source>
</evidence>
<dbReference type="OrthoDB" id="2635at2759"/>
<organism evidence="3 4">
    <name type="scientific">Steinernema carpocapsae</name>
    <name type="common">Entomopathogenic nematode</name>
    <dbReference type="NCBI Taxonomy" id="34508"/>
    <lineage>
        <taxon>Eukaryota</taxon>
        <taxon>Metazoa</taxon>
        <taxon>Ecdysozoa</taxon>
        <taxon>Nematoda</taxon>
        <taxon>Chromadorea</taxon>
        <taxon>Rhabditida</taxon>
        <taxon>Tylenchina</taxon>
        <taxon>Panagrolaimomorpha</taxon>
        <taxon>Strongyloidoidea</taxon>
        <taxon>Steinernematidae</taxon>
        <taxon>Steinernema</taxon>
    </lineage>
</organism>
<dbReference type="InterPro" id="IPR010400">
    <property type="entry name" value="PITH_dom"/>
</dbReference>
<proteinExistence type="inferred from homology"/>
<accession>A0A4V6A4K8</accession>
<name>A0A4V6A4K8_STECR</name>
<dbReference type="InterPro" id="IPR008979">
    <property type="entry name" value="Galactose-bd-like_sf"/>
</dbReference>
<protein>
    <recommendedName>
        <fullName evidence="2">PITH domain-containing protein</fullName>
    </recommendedName>
</protein>
<dbReference type="PROSITE" id="PS51532">
    <property type="entry name" value="PITH"/>
    <property type="match status" value="1"/>
</dbReference>
<dbReference type="AlphaFoldDB" id="A0A4V6A4K8"/>
<reference evidence="3 4" key="1">
    <citation type="journal article" date="2015" name="Genome Biol.">
        <title>Comparative genomics of Steinernema reveals deeply conserved gene regulatory networks.</title>
        <authorList>
            <person name="Dillman A.R."/>
            <person name="Macchietto M."/>
            <person name="Porter C.F."/>
            <person name="Rogers A."/>
            <person name="Williams B."/>
            <person name="Antoshechkin I."/>
            <person name="Lee M.M."/>
            <person name="Goodwin Z."/>
            <person name="Lu X."/>
            <person name="Lewis E.E."/>
            <person name="Goodrich-Blair H."/>
            <person name="Stock S.P."/>
            <person name="Adams B.J."/>
            <person name="Sternberg P.W."/>
            <person name="Mortazavi A."/>
        </authorList>
    </citation>
    <scope>NUCLEOTIDE SEQUENCE [LARGE SCALE GENOMIC DNA]</scope>
    <source>
        <strain evidence="3 4">ALL</strain>
    </source>
</reference>
<dbReference type="PANTHER" id="PTHR12175:SF1">
    <property type="entry name" value="PITH DOMAIN-CONTAINING PROTEIN 1"/>
    <property type="match status" value="1"/>
</dbReference>
<dbReference type="InterPro" id="IPR037047">
    <property type="entry name" value="PITH_dom_sf"/>
</dbReference>
<dbReference type="GO" id="GO:0005634">
    <property type="term" value="C:nucleus"/>
    <property type="evidence" value="ECO:0007669"/>
    <property type="project" value="TreeGrafter"/>
</dbReference>
<dbReference type="Gene3D" id="2.60.120.470">
    <property type="entry name" value="PITH domain"/>
    <property type="match status" value="1"/>
</dbReference>
<comment type="caution">
    <text evidence="3">The sequence shown here is derived from an EMBL/GenBank/DDBJ whole genome shotgun (WGS) entry which is preliminary data.</text>
</comment>
<dbReference type="Proteomes" id="UP000298663">
    <property type="component" value="Unassembled WGS sequence"/>
</dbReference>
<keyword evidence="4" id="KW-1185">Reference proteome</keyword>
<dbReference type="GO" id="GO:0005737">
    <property type="term" value="C:cytoplasm"/>
    <property type="evidence" value="ECO:0007669"/>
    <property type="project" value="UniProtKB-ARBA"/>
</dbReference>
<gene>
    <name evidence="3" type="ORF">L596_011756</name>
</gene>
<evidence type="ECO:0000256" key="1">
    <source>
        <dbReference type="ARBA" id="ARBA00025788"/>
    </source>
</evidence>
<dbReference type="STRING" id="34508.A0A4V6A4K8"/>
<sequence>MSGHGHSCQGGCSHEAAPAEDASMVDLFSVIKVDNVEVYNETTNGSGRKVFKKVEDCLNMENFVESDYGPELTFDIPFSAMVEVHSIKLVGDLDETHPAVIQVFDQHTNPTDLPLDKALYTKDLMQDDKAEIVYNLPVKARKTAPRIIIHFPSNFSRSEEGITKIYYLGLQGMNKGEIPRQQVVITNYESTAQLKDHKTDTMNQIGRQIF</sequence>
<dbReference type="Pfam" id="PF06201">
    <property type="entry name" value="PITH"/>
    <property type="match status" value="1"/>
</dbReference>
<evidence type="ECO:0000313" key="3">
    <source>
        <dbReference type="EMBL" id="TKR87345.1"/>
    </source>
</evidence>
<feature type="domain" description="PITH" evidence="2">
    <location>
        <begin position="16"/>
        <end position="190"/>
    </location>
</feature>
<dbReference type="SUPFAM" id="SSF49785">
    <property type="entry name" value="Galactose-binding domain-like"/>
    <property type="match status" value="1"/>
</dbReference>
<evidence type="ECO:0000313" key="4">
    <source>
        <dbReference type="Proteomes" id="UP000298663"/>
    </source>
</evidence>
<dbReference type="InterPro" id="IPR045099">
    <property type="entry name" value="PITH1-like"/>
</dbReference>
<reference evidence="3 4" key="2">
    <citation type="journal article" date="2019" name="G3 (Bethesda)">
        <title>Hybrid Assembly of the Genome of the Entomopathogenic Nematode Steinernema carpocapsae Identifies the X-Chromosome.</title>
        <authorList>
            <person name="Serra L."/>
            <person name="Macchietto M."/>
            <person name="Macias-Munoz A."/>
            <person name="McGill C.J."/>
            <person name="Rodriguez I.M."/>
            <person name="Rodriguez B."/>
            <person name="Murad R."/>
            <person name="Mortazavi A."/>
        </authorList>
    </citation>
    <scope>NUCLEOTIDE SEQUENCE [LARGE SCALE GENOMIC DNA]</scope>
    <source>
        <strain evidence="3 4">ALL</strain>
    </source>
</reference>
<dbReference type="PANTHER" id="PTHR12175">
    <property type="entry name" value="AD039 HT014 THIOREDOXIN FAMILY TRP26"/>
    <property type="match status" value="1"/>
</dbReference>
<dbReference type="EMBL" id="AZBU02000003">
    <property type="protein sequence ID" value="TKR87345.1"/>
    <property type="molecule type" value="Genomic_DNA"/>
</dbReference>